<protein>
    <recommendedName>
        <fullName evidence="1">DUF4283 domain-containing protein</fullName>
    </recommendedName>
</protein>
<accession>A0A8T3B9H0</accession>
<evidence type="ECO:0000313" key="2">
    <source>
        <dbReference type="EMBL" id="KAI0508077.1"/>
    </source>
</evidence>
<dbReference type="OrthoDB" id="786567at2759"/>
<comment type="caution">
    <text evidence="2">The sequence shown here is derived from an EMBL/GenBank/DDBJ whole genome shotgun (WGS) entry which is preliminary data.</text>
</comment>
<name>A0A8T3B9H0_DENNO</name>
<evidence type="ECO:0000259" key="1">
    <source>
        <dbReference type="Pfam" id="PF14111"/>
    </source>
</evidence>
<dbReference type="PANTHER" id="PTHR31286:SF179">
    <property type="entry name" value="RNASE H TYPE-1 DOMAIN-CONTAINING PROTEIN"/>
    <property type="match status" value="1"/>
</dbReference>
<dbReference type="InterPro" id="IPR025558">
    <property type="entry name" value="DUF4283"/>
</dbReference>
<dbReference type="EMBL" id="JAGYWB010000010">
    <property type="protein sequence ID" value="KAI0508077.1"/>
    <property type="molecule type" value="Genomic_DNA"/>
</dbReference>
<feature type="domain" description="DUF4283" evidence="1">
    <location>
        <begin position="14"/>
        <end position="92"/>
    </location>
</feature>
<keyword evidence="3" id="KW-1185">Reference proteome</keyword>
<dbReference type="Pfam" id="PF14111">
    <property type="entry name" value="DUF4283"/>
    <property type="match status" value="1"/>
</dbReference>
<organism evidence="2 3">
    <name type="scientific">Dendrobium nobile</name>
    <name type="common">Orchid</name>
    <dbReference type="NCBI Taxonomy" id="94219"/>
    <lineage>
        <taxon>Eukaryota</taxon>
        <taxon>Viridiplantae</taxon>
        <taxon>Streptophyta</taxon>
        <taxon>Embryophyta</taxon>
        <taxon>Tracheophyta</taxon>
        <taxon>Spermatophyta</taxon>
        <taxon>Magnoliopsida</taxon>
        <taxon>Liliopsida</taxon>
        <taxon>Asparagales</taxon>
        <taxon>Orchidaceae</taxon>
        <taxon>Epidendroideae</taxon>
        <taxon>Malaxideae</taxon>
        <taxon>Dendrobiinae</taxon>
        <taxon>Dendrobium</taxon>
    </lineage>
</organism>
<reference evidence="2" key="1">
    <citation type="journal article" date="2022" name="Front. Genet.">
        <title>Chromosome-Scale Assembly of the Dendrobium nobile Genome Provides Insights Into the Molecular Mechanism of the Biosynthesis of the Medicinal Active Ingredient of Dendrobium.</title>
        <authorList>
            <person name="Xu Q."/>
            <person name="Niu S.-C."/>
            <person name="Li K.-L."/>
            <person name="Zheng P.-J."/>
            <person name="Zhang X.-J."/>
            <person name="Jia Y."/>
            <person name="Liu Y."/>
            <person name="Niu Y.-X."/>
            <person name="Yu L.-H."/>
            <person name="Chen D.-F."/>
            <person name="Zhang G.-Q."/>
        </authorList>
    </citation>
    <scope>NUCLEOTIDE SEQUENCE</scope>
    <source>
        <tissue evidence="2">Leaf</tissue>
    </source>
</reference>
<evidence type="ECO:0000313" key="3">
    <source>
        <dbReference type="Proteomes" id="UP000829196"/>
    </source>
</evidence>
<dbReference type="PANTHER" id="PTHR31286">
    <property type="entry name" value="GLYCINE-RICH CELL WALL STRUCTURAL PROTEIN 1.8-LIKE"/>
    <property type="match status" value="1"/>
</dbReference>
<sequence length="163" mass="18823">MFEDAVVLQLAAPFSFTLVGKFVLSRPNLDVIRKFFYSLKLFGSFNIGLLDPRHIAIQLSNDLDYSRIFARRSYYIQGCQMRLLKWSPDFHVREESPIAPVWIAFPNLHLHFFNSHILFGMTSVFGRPLQMDQATVSLSRPSVARVLVELDATKKYPKDIWLG</sequence>
<dbReference type="InterPro" id="IPR040256">
    <property type="entry name" value="At4g02000-like"/>
</dbReference>
<dbReference type="Proteomes" id="UP000829196">
    <property type="component" value="Unassembled WGS sequence"/>
</dbReference>
<proteinExistence type="predicted"/>
<dbReference type="AlphaFoldDB" id="A0A8T3B9H0"/>
<gene>
    <name evidence="2" type="ORF">KFK09_014211</name>
</gene>